<dbReference type="InterPro" id="IPR036291">
    <property type="entry name" value="NAD(P)-bd_dom_sf"/>
</dbReference>
<dbReference type="InterPro" id="IPR001509">
    <property type="entry name" value="Epimerase_deHydtase"/>
</dbReference>
<dbReference type="PANTHER" id="PTHR10366">
    <property type="entry name" value="NAD DEPENDENT EPIMERASE/DEHYDRATASE"/>
    <property type="match status" value="1"/>
</dbReference>
<evidence type="ECO:0000256" key="2">
    <source>
        <dbReference type="ARBA" id="ARBA00023445"/>
    </source>
</evidence>
<accession>A0ABU2Y1K0</accession>
<proteinExistence type="inferred from homology"/>
<keyword evidence="1" id="KW-0560">Oxidoreductase</keyword>
<dbReference type="EMBL" id="JAVRHV010000001">
    <property type="protein sequence ID" value="MDT0551892.1"/>
    <property type="molecule type" value="Genomic_DNA"/>
</dbReference>
<feature type="domain" description="NAD-dependent epimerase/dehydratase" evidence="3">
    <location>
        <begin position="9"/>
        <end position="228"/>
    </location>
</feature>
<evidence type="ECO:0000259" key="3">
    <source>
        <dbReference type="Pfam" id="PF01370"/>
    </source>
</evidence>
<dbReference type="RefSeq" id="WP_311591704.1">
    <property type="nucleotide sequence ID" value="NZ_JAVRHV010000001.1"/>
</dbReference>
<comment type="caution">
    <text evidence="4">The sequence shown here is derived from an EMBL/GenBank/DDBJ whole genome shotgun (WGS) entry which is preliminary data.</text>
</comment>
<dbReference type="Gene3D" id="3.40.50.720">
    <property type="entry name" value="NAD(P)-binding Rossmann-like Domain"/>
    <property type="match status" value="1"/>
</dbReference>
<evidence type="ECO:0000256" key="1">
    <source>
        <dbReference type="ARBA" id="ARBA00023002"/>
    </source>
</evidence>
<keyword evidence="5" id="KW-1185">Reference proteome</keyword>
<reference evidence="4 5" key="1">
    <citation type="submission" date="2023-09" db="EMBL/GenBank/DDBJ databases">
        <authorList>
            <person name="Rey-Velasco X."/>
        </authorList>
    </citation>
    <scope>NUCLEOTIDE SEQUENCE [LARGE SCALE GENOMIC DNA]</scope>
    <source>
        <strain evidence="4 5">P050</strain>
    </source>
</reference>
<protein>
    <submittedName>
        <fullName evidence="4">NAD-dependent epimerase/dehydratase family protein</fullName>
    </submittedName>
</protein>
<sequence>MGESLKIGLTGATGHLGNNVLLHLIELGYTVKSLYRSSLNVTQHPNLTWIKGDLKNEDSLELLIENTSVVIHCAGVISIGNIASEKVLDINVNGTKNIIEKCLKHNVKLIYISSTNAVAESSENEVFNEERPYKTNADFVYGHSKALAEEAVVTAIKKEGLDAIILRPSAIVGPPDHIPSHFGNAILDFANGKFPFLTSGGYNVVDVRDVTRTIINSITLGKSGEIYLVTGAYMSIFDIAQLANPTKKFKRISLDLLIVLLPIIALIKRAFKFDWPISKESLITLNYGPKVMDNSKAVRLLKHEIRPTQETINDLINWFKTTNKL</sequence>
<evidence type="ECO:0000313" key="4">
    <source>
        <dbReference type="EMBL" id="MDT0551892.1"/>
    </source>
</evidence>
<evidence type="ECO:0000313" key="5">
    <source>
        <dbReference type="Proteomes" id="UP001252186"/>
    </source>
</evidence>
<organism evidence="4 5">
    <name type="scientific">Urechidicola vernalis</name>
    <dbReference type="NCBI Taxonomy" id="3075600"/>
    <lineage>
        <taxon>Bacteria</taxon>
        <taxon>Pseudomonadati</taxon>
        <taxon>Bacteroidota</taxon>
        <taxon>Flavobacteriia</taxon>
        <taxon>Flavobacteriales</taxon>
        <taxon>Flavobacteriaceae</taxon>
        <taxon>Urechidicola</taxon>
    </lineage>
</organism>
<dbReference type="Pfam" id="PF01370">
    <property type="entry name" value="Epimerase"/>
    <property type="match status" value="1"/>
</dbReference>
<dbReference type="SUPFAM" id="SSF51735">
    <property type="entry name" value="NAD(P)-binding Rossmann-fold domains"/>
    <property type="match status" value="1"/>
</dbReference>
<dbReference type="Proteomes" id="UP001252186">
    <property type="component" value="Unassembled WGS sequence"/>
</dbReference>
<comment type="similarity">
    <text evidence="2">Belongs to the NAD(P)-dependent epimerase/dehydratase family. Dihydroflavonol-4-reductase subfamily.</text>
</comment>
<gene>
    <name evidence="4" type="ORF">RM519_01420</name>
</gene>
<name>A0ABU2Y1K0_9FLAO</name>
<dbReference type="PANTHER" id="PTHR10366:SF564">
    <property type="entry name" value="STEROL-4-ALPHA-CARBOXYLATE 3-DEHYDROGENASE, DECARBOXYLATING"/>
    <property type="match status" value="1"/>
</dbReference>
<dbReference type="InterPro" id="IPR050425">
    <property type="entry name" value="NAD(P)_dehydrat-like"/>
</dbReference>